<proteinExistence type="predicted"/>
<comment type="caution">
    <text evidence="2">The sequence shown here is derived from an EMBL/GenBank/DDBJ whole genome shotgun (WGS) entry which is preliminary data.</text>
</comment>
<keyword evidence="3" id="KW-1185">Reference proteome</keyword>
<evidence type="ECO:0000313" key="3">
    <source>
        <dbReference type="Proteomes" id="UP000230750"/>
    </source>
</evidence>
<gene>
    <name evidence="2" type="ORF">BSL78_19928</name>
</gene>
<dbReference type="Gene3D" id="3.30.420.10">
    <property type="entry name" value="Ribonuclease H-like superfamily/Ribonuclease H"/>
    <property type="match status" value="1"/>
</dbReference>
<dbReference type="SUPFAM" id="SSF53098">
    <property type="entry name" value="Ribonuclease H-like"/>
    <property type="match status" value="1"/>
</dbReference>
<dbReference type="PANTHER" id="PTHR46791">
    <property type="entry name" value="EXPRESSED PROTEIN"/>
    <property type="match status" value="1"/>
</dbReference>
<dbReference type="Pfam" id="PF24764">
    <property type="entry name" value="rva_4"/>
    <property type="match status" value="1"/>
</dbReference>
<evidence type="ECO:0000313" key="2">
    <source>
        <dbReference type="EMBL" id="PIK43237.1"/>
    </source>
</evidence>
<accession>A0A2G8K5D9</accession>
<name>A0A2G8K5D9_STIJA</name>
<evidence type="ECO:0000259" key="1">
    <source>
        <dbReference type="Pfam" id="PF24764"/>
    </source>
</evidence>
<organism evidence="2 3">
    <name type="scientific">Stichopus japonicus</name>
    <name type="common">Sea cucumber</name>
    <dbReference type="NCBI Taxonomy" id="307972"/>
    <lineage>
        <taxon>Eukaryota</taxon>
        <taxon>Metazoa</taxon>
        <taxon>Echinodermata</taxon>
        <taxon>Eleutherozoa</taxon>
        <taxon>Echinozoa</taxon>
        <taxon>Holothuroidea</taxon>
        <taxon>Aspidochirotacea</taxon>
        <taxon>Aspidochirotida</taxon>
        <taxon>Stichopodidae</taxon>
        <taxon>Apostichopus</taxon>
    </lineage>
</organism>
<dbReference type="InterPro" id="IPR036397">
    <property type="entry name" value="RNaseH_sf"/>
</dbReference>
<dbReference type="GO" id="GO:0003676">
    <property type="term" value="F:nucleic acid binding"/>
    <property type="evidence" value="ECO:0007669"/>
    <property type="project" value="InterPro"/>
</dbReference>
<reference evidence="2 3" key="1">
    <citation type="journal article" date="2017" name="PLoS Biol.">
        <title>The sea cucumber genome provides insights into morphological evolution and visceral regeneration.</title>
        <authorList>
            <person name="Zhang X."/>
            <person name="Sun L."/>
            <person name="Yuan J."/>
            <person name="Sun Y."/>
            <person name="Gao Y."/>
            <person name="Zhang L."/>
            <person name="Li S."/>
            <person name="Dai H."/>
            <person name="Hamel J.F."/>
            <person name="Liu C."/>
            <person name="Yu Y."/>
            <person name="Liu S."/>
            <person name="Lin W."/>
            <person name="Guo K."/>
            <person name="Jin S."/>
            <person name="Xu P."/>
            <person name="Storey K.B."/>
            <person name="Huan P."/>
            <person name="Zhang T."/>
            <person name="Zhou Y."/>
            <person name="Zhang J."/>
            <person name="Lin C."/>
            <person name="Li X."/>
            <person name="Xing L."/>
            <person name="Huo D."/>
            <person name="Sun M."/>
            <person name="Wang L."/>
            <person name="Mercier A."/>
            <person name="Li F."/>
            <person name="Yang H."/>
            <person name="Xiang J."/>
        </authorList>
    </citation>
    <scope>NUCLEOTIDE SEQUENCE [LARGE SCALE GENOMIC DNA]</scope>
    <source>
        <strain evidence="2">Shaxun</strain>
        <tissue evidence="2">Muscle</tissue>
    </source>
</reference>
<feature type="domain" description="Integrase core" evidence="1">
    <location>
        <begin position="8"/>
        <end position="182"/>
    </location>
</feature>
<dbReference type="InterPro" id="IPR012337">
    <property type="entry name" value="RNaseH-like_sf"/>
</dbReference>
<dbReference type="STRING" id="307972.A0A2G8K5D9"/>
<dbReference type="AlphaFoldDB" id="A0A2G8K5D9"/>
<protein>
    <recommendedName>
        <fullName evidence="1">Integrase core domain-containing protein</fullName>
    </recommendedName>
</protein>
<dbReference type="PANTHER" id="PTHR46791:SF5">
    <property type="entry name" value="CLR5 DOMAIN-CONTAINING PROTEIN-RELATED"/>
    <property type="match status" value="1"/>
</dbReference>
<sequence>MYVPGMGLLHLIGTDDVTWWRFVIHGGIDGYSRRPVFLVCSTDNKASTVLKAFHDAVDEYGLPERVRSDKGGENIKVCDFMLAHPLRGPGRGSFAGKSVHNHRIERLWRDVFKSCLSVYYDLFHNMEDEGMLDCCSDVDLFSQHYVFQPIIDKHLKAFRETYIHHKIRTAGNQTPLQLWTSASNNGYPIDYLNDVNHS</sequence>
<dbReference type="Proteomes" id="UP000230750">
    <property type="component" value="Unassembled WGS sequence"/>
</dbReference>
<dbReference type="EMBL" id="MRZV01000865">
    <property type="protein sequence ID" value="PIK43237.1"/>
    <property type="molecule type" value="Genomic_DNA"/>
</dbReference>
<dbReference type="OrthoDB" id="5980853at2759"/>
<dbReference type="InterPro" id="IPR058913">
    <property type="entry name" value="Integrase_dom_put"/>
</dbReference>